<dbReference type="RefSeq" id="XP_024699250.1">
    <property type="nucleotide sequence ID" value="XM_024850297.1"/>
</dbReference>
<dbReference type="VEuPathDB" id="FungiDB:P170DRAFT_441389"/>
<dbReference type="Gene3D" id="3.30.10.10">
    <property type="entry name" value="Trypsin Inhibitor V, subunit A"/>
    <property type="match status" value="1"/>
</dbReference>
<sequence>MPLVVPGMTNASANDADNKQEWLTKLAGKKISESTSDVNTFAKKDLPSSHRVLKPNDAMTMDYRPDRLNVYVGEDDIVHDVNFG</sequence>
<evidence type="ECO:0008006" key="3">
    <source>
        <dbReference type="Google" id="ProtNLM"/>
    </source>
</evidence>
<comment type="caution">
    <text evidence="1">The sequence shown here is derived from an EMBL/GenBank/DDBJ whole genome shotgun (WGS) entry which is preliminary data.</text>
</comment>
<dbReference type="PANTHER" id="PTHR39600">
    <property type="entry name" value="PEPTIDASE INHIBITOR I78 FAMILY PROTEIN"/>
    <property type="match status" value="1"/>
</dbReference>
<evidence type="ECO:0000313" key="2">
    <source>
        <dbReference type="Proteomes" id="UP000234275"/>
    </source>
</evidence>
<dbReference type="STRING" id="1392250.A0A2I2FTH5"/>
<dbReference type="InterPro" id="IPR021719">
    <property type="entry name" value="Prot_inh_I78"/>
</dbReference>
<evidence type="ECO:0000313" key="1">
    <source>
        <dbReference type="EMBL" id="PLB43948.1"/>
    </source>
</evidence>
<dbReference type="AlphaFoldDB" id="A0A2I2FTH5"/>
<gene>
    <name evidence="1" type="ORF">P170DRAFT_441389</name>
</gene>
<keyword evidence="2" id="KW-1185">Reference proteome</keyword>
<reference evidence="1 2" key="1">
    <citation type="submission" date="2016-12" db="EMBL/GenBank/DDBJ databases">
        <title>The genomes of Aspergillus section Nigri reveals drivers in fungal speciation.</title>
        <authorList>
            <consortium name="DOE Joint Genome Institute"/>
            <person name="Vesth T.C."/>
            <person name="Nybo J."/>
            <person name="Theobald S."/>
            <person name="Brandl J."/>
            <person name="Frisvad J.C."/>
            <person name="Nielsen K.F."/>
            <person name="Lyhne E.K."/>
            <person name="Kogle M.E."/>
            <person name="Kuo A."/>
            <person name="Riley R."/>
            <person name="Clum A."/>
            <person name="Nolan M."/>
            <person name="Lipzen A."/>
            <person name="Salamov A."/>
            <person name="Henrissat B."/>
            <person name="Wiebenga A."/>
            <person name="De Vries R.P."/>
            <person name="Grigoriev I.V."/>
            <person name="Mortensen U.H."/>
            <person name="Andersen M.R."/>
            <person name="Baker S.E."/>
        </authorList>
    </citation>
    <scope>NUCLEOTIDE SEQUENCE [LARGE SCALE GENOMIC DNA]</scope>
    <source>
        <strain evidence="1 2">IBT 23096</strain>
    </source>
</reference>
<protein>
    <recommendedName>
        <fullName evidence="3">Peptidase inhibitor I78 family protein</fullName>
    </recommendedName>
</protein>
<organism evidence="1 2">
    <name type="scientific">Aspergillus steynii IBT 23096</name>
    <dbReference type="NCBI Taxonomy" id="1392250"/>
    <lineage>
        <taxon>Eukaryota</taxon>
        <taxon>Fungi</taxon>
        <taxon>Dikarya</taxon>
        <taxon>Ascomycota</taxon>
        <taxon>Pezizomycotina</taxon>
        <taxon>Eurotiomycetes</taxon>
        <taxon>Eurotiomycetidae</taxon>
        <taxon>Eurotiales</taxon>
        <taxon>Aspergillaceae</taxon>
        <taxon>Aspergillus</taxon>
        <taxon>Aspergillus subgen. Circumdati</taxon>
    </lineage>
</organism>
<dbReference type="EMBL" id="MSFO01000010">
    <property type="protein sequence ID" value="PLB43948.1"/>
    <property type="molecule type" value="Genomic_DNA"/>
</dbReference>
<dbReference type="Proteomes" id="UP000234275">
    <property type="component" value="Unassembled WGS sequence"/>
</dbReference>
<name>A0A2I2FTH5_9EURO</name>
<proteinExistence type="predicted"/>
<dbReference type="GeneID" id="36557996"/>
<dbReference type="PANTHER" id="PTHR39600:SF1">
    <property type="entry name" value="PEPTIDASE INHIBITOR I78 FAMILY PROTEIN"/>
    <property type="match status" value="1"/>
</dbReference>
<dbReference type="OrthoDB" id="10013825at2759"/>
<dbReference type="Pfam" id="PF11720">
    <property type="entry name" value="Inhibitor_I78"/>
    <property type="match status" value="1"/>
</dbReference>
<accession>A0A2I2FTH5</accession>